<dbReference type="Gene3D" id="3.90.1150.10">
    <property type="entry name" value="Aspartate Aminotransferase, domain 1"/>
    <property type="match status" value="1"/>
</dbReference>
<proteinExistence type="inferred from homology"/>
<dbReference type="PANTHER" id="PTHR21152:SF40">
    <property type="entry name" value="ALANINE--GLYOXYLATE AMINOTRANSFERASE"/>
    <property type="match status" value="1"/>
</dbReference>
<evidence type="ECO:0000256" key="5">
    <source>
        <dbReference type="PIRSR" id="PIRSR000524-50"/>
    </source>
</evidence>
<dbReference type="GO" id="GO:0004760">
    <property type="term" value="F:L-serine-pyruvate transaminase activity"/>
    <property type="evidence" value="ECO:0007669"/>
    <property type="project" value="TreeGrafter"/>
</dbReference>
<comment type="caution">
    <text evidence="7">The sequence shown here is derived from an EMBL/GenBank/DDBJ whole genome shotgun (WGS) entry which is preliminary data.</text>
</comment>
<evidence type="ECO:0000259" key="6">
    <source>
        <dbReference type="Pfam" id="PF00266"/>
    </source>
</evidence>
<keyword evidence="8" id="KW-1185">Reference proteome</keyword>
<feature type="domain" description="Aminotransferase class V" evidence="6">
    <location>
        <begin position="31"/>
        <end position="319"/>
    </location>
</feature>
<comment type="cofactor">
    <cofactor evidence="1 5">
        <name>pyridoxal 5'-phosphate</name>
        <dbReference type="ChEBI" id="CHEBI:597326"/>
    </cofactor>
</comment>
<dbReference type="RefSeq" id="WP_124998010.1">
    <property type="nucleotide sequence ID" value="NZ_BHYK01000003.1"/>
</dbReference>
<evidence type="ECO:0000256" key="1">
    <source>
        <dbReference type="ARBA" id="ARBA00001933"/>
    </source>
</evidence>
<keyword evidence="7" id="KW-0032">Aminotransferase</keyword>
<dbReference type="InterPro" id="IPR015422">
    <property type="entry name" value="PyrdxlP-dep_Trfase_small"/>
</dbReference>
<keyword evidence="3 5" id="KW-0663">Pyridoxal phosphate</keyword>
<dbReference type="PANTHER" id="PTHR21152">
    <property type="entry name" value="AMINOTRANSFERASE CLASS V"/>
    <property type="match status" value="1"/>
</dbReference>
<evidence type="ECO:0000313" key="7">
    <source>
        <dbReference type="EMBL" id="GCD09002.1"/>
    </source>
</evidence>
<name>A0A401UHP7_9CLOT</name>
<sequence>MERKKYLFSVGPVEMDDEIRNIGAMRLPYFRTEEFSQLMIRTSELMKKFVKTSKKSKTVFLTSSGSGAMEAAVINAFNSNDKLLVIVGGSFGKRFDEICNIHKIPNTVILLKQGETLKCEMLQRYRGQGYTGLLINAHETSTGVYYDLPMVGEFCKKEEMIFVVDAISSFLADEFYMDEWNIDMTIVSSQKALALPPGISIVVVNEKTSNRILNNEVQSLYFNFKDYFRNMERGQTPFTPAVGILFQLRERLEHIERVGLENVIERTACLAKDFREKVKELPFEIPSERLSNAVTPLKPRNGVSANDIFLYLKDNYDIFVCPNGGSLKDTLFRIGHIGNLTVEDNDMLINALQDMEREGLI</sequence>
<comment type="similarity">
    <text evidence="2">Belongs to the class-V pyridoxal-phosphate-dependent aminotransferase family.</text>
</comment>
<dbReference type="SUPFAM" id="SSF53383">
    <property type="entry name" value="PLP-dependent transferases"/>
    <property type="match status" value="1"/>
</dbReference>
<dbReference type="EMBL" id="BHYK01000003">
    <property type="protein sequence ID" value="GCD09002.1"/>
    <property type="molecule type" value="Genomic_DNA"/>
</dbReference>
<dbReference type="InterPro" id="IPR024169">
    <property type="entry name" value="SP_NH2Trfase/AEP_transaminase"/>
</dbReference>
<dbReference type="Gene3D" id="3.40.640.10">
    <property type="entry name" value="Type I PLP-dependent aspartate aminotransferase-like (Major domain)"/>
    <property type="match status" value="1"/>
</dbReference>
<dbReference type="Proteomes" id="UP000287872">
    <property type="component" value="Unassembled WGS sequence"/>
</dbReference>
<dbReference type="Pfam" id="PF00266">
    <property type="entry name" value="Aminotran_5"/>
    <property type="match status" value="1"/>
</dbReference>
<accession>A0A401UHP7</accession>
<gene>
    <name evidence="7" type="ORF">Ctaglu_06250</name>
</gene>
<dbReference type="AlphaFoldDB" id="A0A401UHP7"/>
<evidence type="ECO:0000256" key="2">
    <source>
        <dbReference type="ARBA" id="ARBA00009236"/>
    </source>
</evidence>
<feature type="binding site" evidence="4">
    <location>
        <position position="333"/>
    </location>
    <ligand>
        <name>substrate</name>
    </ligand>
</feature>
<dbReference type="PIRSF" id="PIRSF000524">
    <property type="entry name" value="SPT"/>
    <property type="match status" value="1"/>
</dbReference>
<organism evidence="7 8">
    <name type="scientific">Clostridium tagluense</name>
    <dbReference type="NCBI Taxonomy" id="360422"/>
    <lineage>
        <taxon>Bacteria</taxon>
        <taxon>Bacillati</taxon>
        <taxon>Bacillota</taxon>
        <taxon>Clostridia</taxon>
        <taxon>Eubacteriales</taxon>
        <taxon>Clostridiaceae</taxon>
        <taxon>Clostridium</taxon>
    </lineage>
</organism>
<reference evidence="7 8" key="1">
    <citation type="submission" date="2018-11" db="EMBL/GenBank/DDBJ databases">
        <title>Genome sequencing and assembly of Clostridium tagluense strain A121.</title>
        <authorList>
            <person name="Murakami T."/>
            <person name="Segawa T."/>
            <person name="Shcherbakova V.A."/>
            <person name="Mori H."/>
            <person name="Yoshimura Y."/>
        </authorList>
    </citation>
    <scope>NUCLEOTIDE SEQUENCE [LARGE SCALE GENOMIC DNA]</scope>
    <source>
        <strain evidence="7 8">A121</strain>
    </source>
</reference>
<dbReference type="InterPro" id="IPR015424">
    <property type="entry name" value="PyrdxlP-dep_Trfase"/>
</dbReference>
<dbReference type="InterPro" id="IPR015421">
    <property type="entry name" value="PyrdxlP-dep_Trfase_major"/>
</dbReference>
<protein>
    <submittedName>
        <fullName evidence="7">Serine-pyruvate aminotransferase</fullName>
    </submittedName>
</protein>
<dbReference type="GO" id="GO:0008453">
    <property type="term" value="F:alanine-glyoxylate transaminase activity"/>
    <property type="evidence" value="ECO:0007669"/>
    <property type="project" value="TreeGrafter"/>
</dbReference>
<dbReference type="InterPro" id="IPR000192">
    <property type="entry name" value="Aminotrans_V_dom"/>
</dbReference>
<evidence type="ECO:0000256" key="4">
    <source>
        <dbReference type="PIRSR" id="PIRSR000524-1"/>
    </source>
</evidence>
<evidence type="ECO:0000313" key="8">
    <source>
        <dbReference type="Proteomes" id="UP000287872"/>
    </source>
</evidence>
<evidence type="ECO:0000256" key="3">
    <source>
        <dbReference type="ARBA" id="ARBA00022898"/>
    </source>
</evidence>
<keyword evidence="7" id="KW-0670">Pyruvate</keyword>
<feature type="modified residue" description="N6-(pyridoxal phosphate)lysine" evidence="5">
    <location>
        <position position="191"/>
    </location>
</feature>
<keyword evidence="7" id="KW-0808">Transferase</keyword>
<dbReference type="GO" id="GO:0019265">
    <property type="term" value="P:glycine biosynthetic process, by transamination of glyoxylate"/>
    <property type="evidence" value="ECO:0007669"/>
    <property type="project" value="TreeGrafter"/>
</dbReference>
<dbReference type="OrthoDB" id="389074at2"/>